<feature type="region of interest" description="Disordered" evidence="1">
    <location>
        <begin position="1"/>
        <end position="22"/>
    </location>
</feature>
<evidence type="ECO:0000256" key="1">
    <source>
        <dbReference type="SAM" id="MobiDB-lite"/>
    </source>
</evidence>
<reference evidence="2" key="1">
    <citation type="submission" date="2015-11" db="EMBL/GenBank/DDBJ databases">
        <title>De novo transcriptome assembly of four potential Pierce s Disease insect vectors from Arizona vineyards.</title>
        <authorList>
            <person name="Tassone E.E."/>
        </authorList>
    </citation>
    <scope>NUCLEOTIDE SEQUENCE</scope>
</reference>
<sequence length="130" mass="14487">SEPVMAKTAPKAVSKSASRRERRETEIQIDYYQTNNIDALVQHINSCSTIPTQNTKPRRTRLKKCKSFDDLRVSKKPSGKKSNATTAHNKSKLKKCNSLESLNNSGHKKKTAPKHAQRTEVSPDRGAGVD</sequence>
<name>A0A1B6GWA5_9HEMI</name>
<dbReference type="AlphaFoldDB" id="A0A1B6GWA5"/>
<feature type="non-terminal residue" evidence="2">
    <location>
        <position position="130"/>
    </location>
</feature>
<protein>
    <submittedName>
        <fullName evidence="2">Uncharacterized protein</fullName>
    </submittedName>
</protein>
<feature type="region of interest" description="Disordered" evidence="1">
    <location>
        <begin position="49"/>
        <end position="130"/>
    </location>
</feature>
<accession>A0A1B6GWA5</accession>
<feature type="compositionally biased region" description="Basic residues" evidence="1">
    <location>
        <begin position="106"/>
        <end position="116"/>
    </location>
</feature>
<dbReference type="EMBL" id="GECZ01003055">
    <property type="protein sequence ID" value="JAS66714.1"/>
    <property type="molecule type" value="Transcribed_RNA"/>
</dbReference>
<evidence type="ECO:0000313" key="2">
    <source>
        <dbReference type="EMBL" id="JAS66714.1"/>
    </source>
</evidence>
<organism evidence="2">
    <name type="scientific">Cuerna arida</name>
    <dbReference type="NCBI Taxonomy" id="1464854"/>
    <lineage>
        <taxon>Eukaryota</taxon>
        <taxon>Metazoa</taxon>
        <taxon>Ecdysozoa</taxon>
        <taxon>Arthropoda</taxon>
        <taxon>Hexapoda</taxon>
        <taxon>Insecta</taxon>
        <taxon>Pterygota</taxon>
        <taxon>Neoptera</taxon>
        <taxon>Paraneoptera</taxon>
        <taxon>Hemiptera</taxon>
        <taxon>Auchenorrhyncha</taxon>
        <taxon>Membracoidea</taxon>
        <taxon>Cicadellidae</taxon>
        <taxon>Cicadellinae</taxon>
        <taxon>Proconiini</taxon>
        <taxon>Cuerna</taxon>
    </lineage>
</organism>
<feature type="compositionally biased region" description="Basic residues" evidence="1">
    <location>
        <begin position="56"/>
        <end position="65"/>
    </location>
</feature>
<feature type="non-terminal residue" evidence="2">
    <location>
        <position position="1"/>
    </location>
</feature>
<proteinExistence type="predicted"/>
<gene>
    <name evidence="2" type="ORF">g.49246</name>
</gene>